<accession>A0A210QQ20</accession>
<keyword evidence="1" id="KW-1133">Transmembrane helix</keyword>
<protein>
    <submittedName>
        <fullName evidence="2">Uncharacterized protein</fullName>
    </submittedName>
</protein>
<keyword evidence="1" id="KW-0812">Transmembrane</keyword>
<evidence type="ECO:0000313" key="2">
    <source>
        <dbReference type="EMBL" id="OWF50837.1"/>
    </source>
</evidence>
<keyword evidence="1" id="KW-0472">Membrane</keyword>
<feature type="transmembrane region" description="Helical" evidence="1">
    <location>
        <begin position="44"/>
        <end position="62"/>
    </location>
</feature>
<keyword evidence="3" id="KW-1185">Reference proteome</keyword>
<dbReference type="Proteomes" id="UP000242188">
    <property type="component" value="Unassembled WGS sequence"/>
</dbReference>
<gene>
    <name evidence="2" type="ORF">KP79_PYT13799</name>
</gene>
<comment type="caution">
    <text evidence="2">The sequence shown here is derived from an EMBL/GenBank/DDBJ whole genome shotgun (WGS) entry which is preliminary data.</text>
</comment>
<evidence type="ECO:0000256" key="1">
    <source>
        <dbReference type="SAM" id="Phobius"/>
    </source>
</evidence>
<dbReference type="EMBL" id="NEDP02002420">
    <property type="protein sequence ID" value="OWF50837.1"/>
    <property type="molecule type" value="Genomic_DNA"/>
</dbReference>
<dbReference type="AlphaFoldDB" id="A0A210QQ20"/>
<dbReference type="OrthoDB" id="10063844at2759"/>
<reference evidence="2 3" key="1">
    <citation type="journal article" date="2017" name="Nat. Ecol. Evol.">
        <title>Scallop genome provides insights into evolution of bilaterian karyotype and development.</title>
        <authorList>
            <person name="Wang S."/>
            <person name="Zhang J."/>
            <person name="Jiao W."/>
            <person name="Li J."/>
            <person name="Xun X."/>
            <person name="Sun Y."/>
            <person name="Guo X."/>
            <person name="Huan P."/>
            <person name="Dong B."/>
            <person name="Zhang L."/>
            <person name="Hu X."/>
            <person name="Sun X."/>
            <person name="Wang J."/>
            <person name="Zhao C."/>
            <person name="Wang Y."/>
            <person name="Wang D."/>
            <person name="Huang X."/>
            <person name="Wang R."/>
            <person name="Lv J."/>
            <person name="Li Y."/>
            <person name="Zhang Z."/>
            <person name="Liu B."/>
            <person name="Lu W."/>
            <person name="Hui Y."/>
            <person name="Liang J."/>
            <person name="Zhou Z."/>
            <person name="Hou R."/>
            <person name="Li X."/>
            <person name="Liu Y."/>
            <person name="Li H."/>
            <person name="Ning X."/>
            <person name="Lin Y."/>
            <person name="Zhao L."/>
            <person name="Xing Q."/>
            <person name="Dou J."/>
            <person name="Li Y."/>
            <person name="Mao J."/>
            <person name="Guo H."/>
            <person name="Dou H."/>
            <person name="Li T."/>
            <person name="Mu C."/>
            <person name="Jiang W."/>
            <person name="Fu Q."/>
            <person name="Fu X."/>
            <person name="Miao Y."/>
            <person name="Liu J."/>
            <person name="Yu Q."/>
            <person name="Li R."/>
            <person name="Liao H."/>
            <person name="Li X."/>
            <person name="Kong Y."/>
            <person name="Jiang Z."/>
            <person name="Chourrout D."/>
            <person name="Li R."/>
            <person name="Bao Z."/>
        </authorList>
    </citation>
    <scope>NUCLEOTIDE SEQUENCE [LARGE SCALE GENOMIC DNA]</scope>
    <source>
        <strain evidence="2 3">PY_sf001</strain>
    </source>
</reference>
<proteinExistence type="predicted"/>
<name>A0A210QQ20_MIZYE</name>
<evidence type="ECO:0000313" key="3">
    <source>
        <dbReference type="Proteomes" id="UP000242188"/>
    </source>
</evidence>
<organism evidence="2 3">
    <name type="scientific">Mizuhopecten yessoensis</name>
    <name type="common">Japanese scallop</name>
    <name type="synonym">Patinopecten yessoensis</name>
    <dbReference type="NCBI Taxonomy" id="6573"/>
    <lineage>
        <taxon>Eukaryota</taxon>
        <taxon>Metazoa</taxon>
        <taxon>Spiralia</taxon>
        <taxon>Lophotrochozoa</taxon>
        <taxon>Mollusca</taxon>
        <taxon>Bivalvia</taxon>
        <taxon>Autobranchia</taxon>
        <taxon>Pteriomorphia</taxon>
        <taxon>Pectinida</taxon>
        <taxon>Pectinoidea</taxon>
        <taxon>Pectinidae</taxon>
        <taxon>Mizuhopecten</taxon>
    </lineage>
</organism>
<sequence length="157" mass="17735">MVEIALFGMADELLLPYFRERMAAGVGVSAADFMVWMRDVVNPNFLFIVEIIFTYLLSVYVFRAGIRRNNSSVIMSSRASFTDLFYGLNNTLYQELELTDLMIRAQAPPQVIQFQAAAESFSVSGNDSKGEAGDFILEAKNRRSKMWMPPGVPTKQR</sequence>